<dbReference type="AlphaFoldDB" id="A0A8H7HZ70"/>
<sequence length="132" mass="14532">MIDWPVGVWLDSIYKILSAVSSITCGLGVTRLRLSNKSIIIGSQDERATLGDMGGIFDRRDHWRVGSDACFVVTTPNPDQFYDSLAPDHKRAVDAARARGVGVSQSTEPLRKQQLDPEAPIWGDKTPPKRPS</sequence>
<feature type="region of interest" description="Disordered" evidence="1">
    <location>
        <begin position="96"/>
        <end position="132"/>
    </location>
</feature>
<proteinExistence type="predicted"/>
<organism evidence="2 3">
    <name type="scientific">Rhizoctonia solani</name>
    <dbReference type="NCBI Taxonomy" id="456999"/>
    <lineage>
        <taxon>Eukaryota</taxon>
        <taxon>Fungi</taxon>
        <taxon>Dikarya</taxon>
        <taxon>Basidiomycota</taxon>
        <taxon>Agaricomycotina</taxon>
        <taxon>Agaricomycetes</taxon>
        <taxon>Cantharellales</taxon>
        <taxon>Ceratobasidiaceae</taxon>
        <taxon>Rhizoctonia</taxon>
    </lineage>
</organism>
<dbReference type="EMBL" id="JACYCD010000047">
    <property type="protein sequence ID" value="KAF8710787.1"/>
    <property type="molecule type" value="Genomic_DNA"/>
</dbReference>
<reference evidence="2" key="1">
    <citation type="submission" date="2020-09" db="EMBL/GenBank/DDBJ databases">
        <title>Comparative genome analyses of four rice-infecting Rhizoctonia solani isolates reveal extensive enrichment of homogalacturonan modification genes.</title>
        <authorList>
            <person name="Lee D.-Y."/>
            <person name="Jeon J."/>
            <person name="Kim K.-T."/>
            <person name="Cheong K."/>
            <person name="Song H."/>
            <person name="Choi G."/>
            <person name="Ko J."/>
            <person name="Opiyo S.O."/>
            <person name="Zuo S."/>
            <person name="Madhav S."/>
            <person name="Lee Y.-H."/>
            <person name="Wang G.-L."/>
        </authorList>
    </citation>
    <scope>NUCLEOTIDE SEQUENCE</scope>
    <source>
        <strain evidence="2">AG1-IA WGL</strain>
    </source>
</reference>
<dbReference type="Proteomes" id="UP000602905">
    <property type="component" value="Unassembled WGS sequence"/>
</dbReference>
<comment type="caution">
    <text evidence="2">The sequence shown here is derived from an EMBL/GenBank/DDBJ whole genome shotgun (WGS) entry which is preliminary data.</text>
</comment>
<feature type="non-terminal residue" evidence="2">
    <location>
        <position position="132"/>
    </location>
</feature>
<protein>
    <submittedName>
        <fullName evidence="2">Uncharacterized protein</fullName>
    </submittedName>
</protein>
<name>A0A8H7HZ70_9AGAM</name>
<accession>A0A8H7HZ70</accession>
<evidence type="ECO:0000313" key="3">
    <source>
        <dbReference type="Proteomes" id="UP000602905"/>
    </source>
</evidence>
<gene>
    <name evidence="2" type="ORF">RHS03_02134</name>
</gene>
<evidence type="ECO:0000256" key="1">
    <source>
        <dbReference type="SAM" id="MobiDB-lite"/>
    </source>
</evidence>
<dbReference type="OrthoDB" id="5576752at2759"/>
<evidence type="ECO:0000313" key="2">
    <source>
        <dbReference type="EMBL" id="KAF8710787.1"/>
    </source>
</evidence>